<proteinExistence type="predicted"/>
<dbReference type="AlphaFoldDB" id="A0ABD3I158"/>
<name>A0ABD3I158_9MARC</name>
<dbReference type="Proteomes" id="UP001633002">
    <property type="component" value="Unassembled WGS sequence"/>
</dbReference>
<protein>
    <submittedName>
        <fullName evidence="1">Uncharacterized protein</fullName>
    </submittedName>
</protein>
<evidence type="ECO:0000313" key="1">
    <source>
        <dbReference type="EMBL" id="KAL3697428.1"/>
    </source>
</evidence>
<reference evidence="1 2" key="1">
    <citation type="submission" date="2024-09" db="EMBL/GenBank/DDBJ databases">
        <title>Chromosome-scale assembly of Riccia sorocarpa.</title>
        <authorList>
            <person name="Paukszto L."/>
        </authorList>
    </citation>
    <scope>NUCLEOTIDE SEQUENCE [LARGE SCALE GENOMIC DNA]</scope>
    <source>
        <strain evidence="1">LP-2024</strain>
        <tissue evidence="1">Aerial parts of the thallus</tissue>
    </source>
</reference>
<keyword evidence="2" id="KW-1185">Reference proteome</keyword>
<dbReference type="EMBL" id="JBJQOH010000002">
    <property type="protein sequence ID" value="KAL3697428.1"/>
    <property type="molecule type" value="Genomic_DNA"/>
</dbReference>
<organism evidence="1 2">
    <name type="scientific">Riccia sorocarpa</name>
    <dbReference type="NCBI Taxonomy" id="122646"/>
    <lineage>
        <taxon>Eukaryota</taxon>
        <taxon>Viridiplantae</taxon>
        <taxon>Streptophyta</taxon>
        <taxon>Embryophyta</taxon>
        <taxon>Marchantiophyta</taxon>
        <taxon>Marchantiopsida</taxon>
        <taxon>Marchantiidae</taxon>
        <taxon>Marchantiales</taxon>
        <taxon>Ricciaceae</taxon>
        <taxon>Riccia</taxon>
    </lineage>
</organism>
<sequence>MPEFQEERYAETLILIYPVCGDTSVNCKCHISVTLIPMGERAQAADCFSQPSLHVDVARHMRDYVEAADKLLHKLFFLRTVHQSQLSRDLAEDCMAALEAEIAETDRCRQKYI</sequence>
<gene>
    <name evidence="1" type="ORF">R1sor_011504</name>
</gene>
<comment type="caution">
    <text evidence="1">The sequence shown here is derived from an EMBL/GenBank/DDBJ whole genome shotgun (WGS) entry which is preliminary data.</text>
</comment>
<evidence type="ECO:0000313" key="2">
    <source>
        <dbReference type="Proteomes" id="UP001633002"/>
    </source>
</evidence>
<accession>A0ABD3I158</accession>